<proteinExistence type="predicted"/>
<evidence type="ECO:0000313" key="4">
    <source>
        <dbReference type="Proteomes" id="UP000598271"/>
    </source>
</evidence>
<dbReference type="AlphaFoldDB" id="A0A8J3GAZ9"/>
<evidence type="ECO:0000313" key="3">
    <source>
        <dbReference type="EMBL" id="GHB73625.1"/>
    </source>
</evidence>
<dbReference type="Proteomes" id="UP000598271">
    <property type="component" value="Unassembled WGS sequence"/>
</dbReference>
<feature type="transmembrane region" description="Helical" evidence="2">
    <location>
        <begin position="39"/>
        <end position="61"/>
    </location>
</feature>
<sequence length="62" mass="7036">MPLPEAEHSPAGRSPADRRPVESQPNEGLPPFVKTWRQMYGIITGVLLLLIALFYAFMIHFQ</sequence>
<name>A0A8J3GAZ9_9BACT</name>
<evidence type="ECO:0000256" key="2">
    <source>
        <dbReference type="SAM" id="Phobius"/>
    </source>
</evidence>
<protein>
    <submittedName>
        <fullName evidence="3">Uncharacterized protein</fullName>
    </submittedName>
</protein>
<gene>
    <name evidence="3" type="ORF">GCM10007390_29710</name>
</gene>
<keyword evidence="2" id="KW-0812">Transmembrane</keyword>
<accession>A0A8J3GAZ9</accession>
<organism evidence="3 4">
    <name type="scientific">Persicitalea jodogahamensis</name>
    <dbReference type="NCBI Taxonomy" id="402147"/>
    <lineage>
        <taxon>Bacteria</taxon>
        <taxon>Pseudomonadati</taxon>
        <taxon>Bacteroidota</taxon>
        <taxon>Cytophagia</taxon>
        <taxon>Cytophagales</taxon>
        <taxon>Spirosomataceae</taxon>
        <taxon>Persicitalea</taxon>
    </lineage>
</organism>
<keyword evidence="2" id="KW-1133">Transmembrane helix</keyword>
<keyword evidence="4" id="KW-1185">Reference proteome</keyword>
<dbReference type="RefSeq" id="WP_189565405.1">
    <property type="nucleotide sequence ID" value="NZ_JBHMDR010000007.1"/>
</dbReference>
<evidence type="ECO:0000256" key="1">
    <source>
        <dbReference type="SAM" id="MobiDB-lite"/>
    </source>
</evidence>
<dbReference type="EMBL" id="BMXF01000002">
    <property type="protein sequence ID" value="GHB73625.1"/>
    <property type="molecule type" value="Genomic_DNA"/>
</dbReference>
<feature type="compositionally biased region" description="Basic and acidic residues" evidence="1">
    <location>
        <begin position="1"/>
        <end position="21"/>
    </location>
</feature>
<comment type="caution">
    <text evidence="3">The sequence shown here is derived from an EMBL/GenBank/DDBJ whole genome shotgun (WGS) entry which is preliminary data.</text>
</comment>
<keyword evidence="2" id="KW-0472">Membrane</keyword>
<feature type="region of interest" description="Disordered" evidence="1">
    <location>
        <begin position="1"/>
        <end position="30"/>
    </location>
</feature>
<reference evidence="3 4" key="1">
    <citation type="journal article" date="2014" name="Int. J. Syst. Evol. Microbiol.">
        <title>Complete genome sequence of Corynebacterium casei LMG S-19264T (=DSM 44701T), isolated from a smear-ripened cheese.</title>
        <authorList>
            <consortium name="US DOE Joint Genome Institute (JGI-PGF)"/>
            <person name="Walter F."/>
            <person name="Albersmeier A."/>
            <person name="Kalinowski J."/>
            <person name="Ruckert C."/>
        </authorList>
    </citation>
    <scope>NUCLEOTIDE SEQUENCE [LARGE SCALE GENOMIC DNA]</scope>
    <source>
        <strain evidence="3 4">KCTC 12866</strain>
    </source>
</reference>